<name>A0A2N3WNR7_9PSEU</name>
<dbReference type="PANTHER" id="PTHR38588">
    <property type="entry name" value="BLL0334 PROTEIN"/>
    <property type="match status" value="1"/>
</dbReference>
<dbReference type="InterPro" id="IPR023393">
    <property type="entry name" value="START-like_dom_sf"/>
</dbReference>
<sequence>MQIMNELKLPVPPEQAWPVLMDLERIAPCLPGAAITGVDGDTFEGKAKIKVGPITAEYKGSAEFVERDESAHRAVIKATGRDARGQGNVSASIAARLLPDGVGSKVVVETDLNITGKVAQFGRGVIEDAATAIVGTFAERLAELMAGAPATSSPAGDTGAPVAAVPSAAQNRQADADEALDLIKVARKARAERSRSTGGWAAVVVSVAAAGVSVAAAANVAGPAVVSVIAASIGSLAAGYSLGRSKR</sequence>
<feature type="transmembrane region" description="Helical" evidence="1">
    <location>
        <begin position="224"/>
        <end position="243"/>
    </location>
</feature>
<dbReference type="CDD" id="cd07823">
    <property type="entry name" value="SRPBCC_5"/>
    <property type="match status" value="1"/>
</dbReference>
<dbReference type="PANTHER" id="PTHR38588:SF1">
    <property type="entry name" value="BLL0334 PROTEIN"/>
    <property type="match status" value="1"/>
</dbReference>
<keyword evidence="1" id="KW-0812">Transmembrane</keyword>
<dbReference type="Pfam" id="PF06240">
    <property type="entry name" value="COXG"/>
    <property type="match status" value="1"/>
</dbReference>
<dbReference type="Gene3D" id="3.30.530.20">
    <property type="match status" value="1"/>
</dbReference>
<dbReference type="OrthoDB" id="9808623at2"/>
<proteinExistence type="predicted"/>
<dbReference type="InterPro" id="IPR010419">
    <property type="entry name" value="CO_DH_gsu"/>
</dbReference>
<comment type="caution">
    <text evidence="2">The sequence shown here is derived from an EMBL/GenBank/DDBJ whole genome shotgun (WGS) entry which is preliminary data.</text>
</comment>
<dbReference type="Proteomes" id="UP000233750">
    <property type="component" value="Unassembled WGS sequence"/>
</dbReference>
<keyword evidence="1" id="KW-1133">Transmembrane helix</keyword>
<keyword evidence="3" id="KW-1185">Reference proteome</keyword>
<evidence type="ECO:0000313" key="2">
    <source>
        <dbReference type="EMBL" id="PKV95502.1"/>
    </source>
</evidence>
<reference evidence="2 3" key="1">
    <citation type="submission" date="2017-12" db="EMBL/GenBank/DDBJ databases">
        <title>Sequencing the genomes of 1000 Actinobacteria strains.</title>
        <authorList>
            <person name="Klenk H.-P."/>
        </authorList>
    </citation>
    <scope>NUCLEOTIDE SEQUENCE [LARGE SCALE GENOMIC DNA]</scope>
    <source>
        <strain evidence="2 3">DSM 45165</strain>
    </source>
</reference>
<gene>
    <name evidence="2" type="ORF">ATK30_6424</name>
</gene>
<dbReference type="EMBL" id="PJMY01000003">
    <property type="protein sequence ID" value="PKV95502.1"/>
    <property type="molecule type" value="Genomic_DNA"/>
</dbReference>
<evidence type="ECO:0000256" key="1">
    <source>
        <dbReference type="SAM" id="Phobius"/>
    </source>
</evidence>
<feature type="transmembrane region" description="Helical" evidence="1">
    <location>
        <begin position="197"/>
        <end position="218"/>
    </location>
</feature>
<dbReference type="AlphaFoldDB" id="A0A2N3WNR7"/>
<dbReference type="RefSeq" id="WP_037817313.1">
    <property type="nucleotide sequence ID" value="NZ_PJMY01000003.1"/>
</dbReference>
<accession>A0A2N3WNR7</accession>
<organism evidence="2 3">
    <name type="scientific">Amycolatopsis echigonensis</name>
    <dbReference type="NCBI Taxonomy" id="2576905"/>
    <lineage>
        <taxon>Bacteria</taxon>
        <taxon>Bacillati</taxon>
        <taxon>Actinomycetota</taxon>
        <taxon>Actinomycetes</taxon>
        <taxon>Pseudonocardiales</taxon>
        <taxon>Pseudonocardiaceae</taxon>
        <taxon>Amycolatopsis</taxon>
    </lineage>
</organism>
<evidence type="ECO:0000313" key="3">
    <source>
        <dbReference type="Proteomes" id="UP000233750"/>
    </source>
</evidence>
<dbReference type="SUPFAM" id="SSF55961">
    <property type="entry name" value="Bet v1-like"/>
    <property type="match status" value="1"/>
</dbReference>
<keyword evidence="1" id="KW-0472">Membrane</keyword>
<protein>
    <submittedName>
        <fullName evidence="2">Carbon monoxide dehydrogenase subunit G</fullName>
    </submittedName>
</protein>